<dbReference type="AlphaFoldDB" id="A0A0E3MC07"/>
<organism evidence="2 3">
    <name type="scientific">Clostridium scatologenes</name>
    <dbReference type="NCBI Taxonomy" id="1548"/>
    <lineage>
        <taxon>Bacteria</taxon>
        <taxon>Bacillati</taxon>
        <taxon>Bacillota</taxon>
        <taxon>Clostridia</taxon>
        <taxon>Eubacteriales</taxon>
        <taxon>Clostridiaceae</taxon>
        <taxon>Clostridium</taxon>
    </lineage>
</organism>
<dbReference type="Proteomes" id="UP000033115">
    <property type="component" value="Chromosome"/>
</dbReference>
<evidence type="ECO:0000256" key="1">
    <source>
        <dbReference type="SAM" id="Coils"/>
    </source>
</evidence>
<reference evidence="2 3" key="1">
    <citation type="journal article" date="2015" name="J. Biotechnol.">
        <title>Complete genome sequence of a malodorant-producing acetogen, Clostridium scatologenes ATCC 25775(T).</title>
        <authorList>
            <person name="Zhu Z."/>
            <person name="Guo T."/>
            <person name="Zheng H."/>
            <person name="Song T."/>
            <person name="Ouyang P."/>
            <person name="Xie J."/>
        </authorList>
    </citation>
    <scope>NUCLEOTIDE SEQUENCE [LARGE SCALE GENOMIC DNA]</scope>
    <source>
        <strain evidence="2 3">ATCC 25775</strain>
    </source>
</reference>
<keyword evidence="1" id="KW-0175">Coiled coil</keyword>
<proteinExistence type="predicted"/>
<keyword evidence="3" id="KW-1185">Reference proteome</keyword>
<protein>
    <submittedName>
        <fullName evidence="2">Uncharacterized protein</fullName>
    </submittedName>
</protein>
<name>A0A0E3MC07_CLOSL</name>
<sequence length="257" mass="29841">MRISNKELFNIGEINNYIGKFEDKLQESNNKITQLKSDIANIETEIDKAFEQDILEGSTASKKELSNIQARKVNIEAQLDIEVKKALKIKDIMAVGLQKLIPEASNQIQADLQTYHNTVEKEIYRQLMEVRQKQEELLLGLQLAHNTVINELFSYDEICNTFGLEQYKKTASNEMFHNNLFMPHRSFPEYGSPLINCNYLPGIEDRLMRARAEVNAKYNIDRERMGLEEEQLPQAKTLQDIDLDKFLKELKSDGKRR</sequence>
<dbReference type="KEGG" id="csq:CSCA_4928"/>
<dbReference type="STRING" id="1548.CSCA_4928"/>
<gene>
    <name evidence="2" type="ORF">CSCA_4928</name>
</gene>
<accession>A0A0E3MC07</accession>
<dbReference type="EMBL" id="CP009933">
    <property type="protein sequence ID" value="AKA72053.1"/>
    <property type="molecule type" value="Genomic_DNA"/>
</dbReference>
<evidence type="ECO:0000313" key="2">
    <source>
        <dbReference type="EMBL" id="AKA72053.1"/>
    </source>
</evidence>
<dbReference type="RefSeq" id="WP_029162358.1">
    <property type="nucleotide sequence ID" value="NZ_CP009933.1"/>
</dbReference>
<evidence type="ECO:0000313" key="3">
    <source>
        <dbReference type="Proteomes" id="UP000033115"/>
    </source>
</evidence>
<dbReference type="HOGENOM" id="CLU_1080557_0_0_9"/>
<feature type="coiled-coil region" evidence="1">
    <location>
        <begin position="18"/>
        <end position="52"/>
    </location>
</feature>